<evidence type="ECO:0000313" key="3">
    <source>
        <dbReference type="RefSeq" id="XP_009778575.1"/>
    </source>
</evidence>
<organism evidence="2 3">
    <name type="scientific">Nicotiana sylvestris</name>
    <name type="common">Wood tobacco</name>
    <name type="synonym">South American tobacco</name>
    <dbReference type="NCBI Taxonomy" id="4096"/>
    <lineage>
        <taxon>Eukaryota</taxon>
        <taxon>Viridiplantae</taxon>
        <taxon>Streptophyta</taxon>
        <taxon>Embryophyta</taxon>
        <taxon>Tracheophyta</taxon>
        <taxon>Spermatophyta</taxon>
        <taxon>Magnoliopsida</taxon>
        <taxon>eudicotyledons</taxon>
        <taxon>Gunneridae</taxon>
        <taxon>Pentapetalae</taxon>
        <taxon>asterids</taxon>
        <taxon>lamiids</taxon>
        <taxon>Solanales</taxon>
        <taxon>Solanaceae</taxon>
        <taxon>Nicotianoideae</taxon>
        <taxon>Nicotianeae</taxon>
        <taxon>Nicotiana</taxon>
    </lineage>
</organism>
<dbReference type="PANTHER" id="PTHR32254:SF6">
    <property type="entry name" value="DUF1068 DOMAIN-CONTAINING PROTEIN"/>
    <property type="match status" value="1"/>
</dbReference>
<dbReference type="RefSeq" id="XP_009778575.1">
    <property type="nucleotide sequence ID" value="XM_009780273.1"/>
</dbReference>
<dbReference type="eggNOG" id="KOG1823">
    <property type="taxonomic scope" value="Eukaryota"/>
</dbReference>
<dbReference type="GeneID" id="104227904"/>
<dbReference type="Pfam" id="PF06364">
    <property type="entry name" value="DUF1068"/>
    <property type="match status" value="1"/>
</dbReference>
<reference evidence="2" key="1">
    <citation type="journal article" date="2013" name="Genome Biol.">
        <title>Reference genomes and transcriptomes of Nicotiana sylvestris and Nicotiana tomentosiformis.</title>
        <authorList>
            <person name="Sierro N."/>
            <person name="Battey J.N."/>
            <person name="Ouadi S."/>
            <person name="Bovet L."/>
            <person name="Goepfert S."/>
            <person name="Bakaher N."/>
            <person name="Peitsch M.C."/>
            <person name="Ivanov N.V."/>
        </authorList>
    </citation>
    <scope>NUCLEOTIDE SEQUENCE [LARGE SCALE GENOMIC DNA]</scope>
</reference>
<accession>A0A1U7WWF9</accession>
<keyword evidence="1" id="KW-0472">Membrane</keyword>
<keyword evidence="1" id="KW-1133">Transmembrane helix</keyword>
<proteinExistence type="predicted"/>
<dbReference type="OrthoDB" id="1851883at2759"/>
<protein>
    <submittedName>
        <fullName evidence="3">Uncharacterized protein LOC104227904 isoform X1</fullName>
    </submittedName>
</protein>
<reference evidence="3" key="2">
    <citation type="submission" date="2025-08" db="UniProtKB">
        <authorList>
            <consortium name="RefSeq"/>
        </authorList>
    </citation>
    <scope>IDENTIFICATION</scope>
    <source>
        <tissue evidence="3">Leaf</tissue>
    </source>
</reference>
<dbReference type="PANTHER" id="PTHR32254">
    <property type="entry name" value="EXPRESSED PROTEIN"/>
    <property type="match status" value="1"/>
</dbReference>
<dbReference type="Proteomes" id="UP000189701">
    <property type="component" value="Unplaced"/>
</dbReference>
<evidence type="ECO:0000256" key="1">
    <source>
        <dbReference type="SAM" id="Phobius"/>
    </source>
</evidence>
<dbReference type="KEGG" id="nsy:104227904"/>
<gene>
    <name evidence="3" type="primary">LOC104227904</name>
</gene>
<feature type="transmembrane region" description="Helical" evidence="1">
    <location>
        <begin position="25"/>
        <end position="43"/>
    </location>
</feature>
<keyword evidence="2" id="KW-1185">Reference proteome</keyword>
<name>A0A1U7WWF9_NICSY</name>
<dbReference type="AlphaFoldDB" id="A0A1U7WWF9"/>
<sequence length="183" mass="20763">MTLVNDFFRRANTFMGHSSSEQRLCSVRFILVVLGLCLVLYIVRPPRLWHNSTLLASCPPCSCDCSRDSILSLPLDVINNSLEDCGKDDRDMNDEMKKDIISLLSGEINLHKNVTDDNLEHTNALIMSAKRASSHYQKETEKCNMGMEACEGAREMAEAALIQERKLSALWERRAIELGWKDK</sequence>
<keyword evidence="1" id="KW-0812">Transmembrane</keyword>
<dbReference type="STRING" id="4096.A0A1U7WWF9"/>
<dbReference type="InterPro" id="IPR010471">
    <property type="entry name" value="DUF1068"/>
</dbReference>
<evidence type="ECO:0000313" key="2">
    <source>
        <dbReference type="Proteomes" id="UP000189701"/>
    </source>
</evidence>